<dbReference type="PROSITE" id="PS00028">
    <property type="entry name" value="ZINC_FINGER_C2H2_1"/>
    <property type="match status" value="1"/>
</dbReference>
<dbReference type="PANTHER" id="PTHR46742">
    <property type="entry name" value="LYSINE-RICH COILED-COIL PROTEIN 1"/>
    <property type="match status" value="1"/>
</dbReference>
<feature type="domain" description="C2H2-type" evidence="2">
    <location>
        <begin position="356"/>
        <end position="378"/>
    </location>
</feature>
<reference evidence="3 4" key="1">
    <citation type="journal article" date="2011" name="Proc. Natl. Acad. Sci. U.S.A.">
        <title>Genetic diversity and population structure of the endangered marsupial Sarcophilus harrisii (Tasmanian devil).</title>
        <authorList>
            <person name="Miller W."/>
            <person name="Hayes V.M."/>
            <person name="Ratan A."/>
            <person name="Petersen D.C."/>
            <person name="Wittekindt N.E."/>
            <person name="Miller J."/>
            <person name="Walenz B."/>
            <person name="Knight J."/>
            <person name="Qi J."/>
            <person name="Zhao F."/>
            <person name="Wang Q."/>
            <person name="Bedoya-Reina O.C."/>
            <person name="Katiyar N."/>
            <person name="Tomsho L.P."/>
            <person name="Kasson L.M."/>
            <person name="Hardie R.A."/>
            <person name="Woodbridge P."/>
            <person name="Tindall E.A."/>
            <person name="Bertelsen M.F."/>
            <person name="Dixon D."/>
            <person name="Pyecroft S."/>
            <person name="Helgen K.M."/>
            <person name="Lesk A.M."/>
            <person name="Pringle T.H."/>
            <person name="Patterson N."/>
            <person name="Zhang Y."/>
            <person name="Kreiss A."/>
            <person name="Woods G.M."/>
            <person name="Jones M.E."/>
            <person name="Schuster S.C."/>
        </authorList>
    </citation>
    <scope>NUCLEOTIDE SEQUENCE [LARGE SCALE GENOMIC DNA]</scope>
</reference>
<keyword evidence="4" id="KW-1185">Reference proteome</keyword>
<dbReference type="GeneTree" id="ENSGT00940000161244"/>
<feature type="compositionally biased region" description="Basic and acidic residues" evidence="1">
    <location>
        <begin position="599"/>
        <end position="609"/>
    </location>
</feature>
<feature type="compositionally biased region" description="Basic residues" evidence="1">
    <location>
        <begin position="535"/>
        <end position="546"/>
    </location>
</feature>
<protein>
    <recommendedName>
        <fullName evidence="2">C2H2-type domain-containing protein</fullName>
    </recommendedName>
</protein>
<evidence type="ECO:0000313" key="4">
    <source>
        <dbReference type="Proteomes" id="UP000007648"/>
    </source>
</evidence>
<feature type="compositionally biased region" description="Basic and acidic residues" evidence="1">
    <location>
        <begin position="616"/>
        <end position="626"/>
    </location>
</feature>
<dbReference type="SUPFAM" id="SSF57667">
    <property type="entry name" value="beta-beta-alpha zinc fingers"/>
    <property type="match status" value="4"/>
</dbReference>
<organism evidence="3 4">
    <name type="scientific">Sarcophilus harrisii</name>
    <name type="common">Tasmanian devil</name>
    <name type="synonym">Sarcophilus laniarius</name>
    <dbReference type="NCBI Taxonomy" id="9305"/>
    <lineage>
        <taxon>Eukaryota</taxon>
        <taxon>Metazoa</taxon>
        <taxon>Chordata</taxon>
        <taxon>Craniata</taxon>
        <taxon>Vertebrata</taxon>
        <taxon>Euteleostomi</taxon>
        <taxon>Mammalia</taxon>
        <taxon>Metatheria</taxon>
        <taxon>Dasyuromorphia</taxon>
        <taxon>Dasyuridae</taxon>
        <taxon>Sarcophilus</taxon>
    </lineage>
</organism>
<dbReference type="FunCoup" id="A0A7N4UYP5">
    <property type="interactions" value="14"/>
</dbReference>
<dbReference type="AlphaFoldDB" id="A0A7N4UYP5"/>
<accession>A0A7N4UYP5</accession>
<feature type="compositionally biased region" description="Low complexity" evidence="1">
    <location>
        <begin position="32"/>
        <end position="41"/>
    </location>
</feature>
<evidence type="ECO:0000259" key="2">
    <source>
        <dbReference type="PROSITE" id="PS00028"/>
    </source>
</evidence>
<evidence type="ECO:0000313" key="3">
    <source>
        <dbReference type="Ensembl" id="ENSSHAP00000026334.1"/>
    </source>
</evidence>
<feature type="compositionally biased region" description="Pro residues" evidence="1">
    <location>
        <begin position="42"/>
        <end position="58"/>
    </location>
</feature>
<dbReference type="InterPro" id="IPR013087">
    <property type="entry name" value="Znf_C2H2_type"/>
</dbReference>
<gene>
    <name evidence="3" type="primary">KRCC1</name>
</gene>
<name>A0A7N4UYP5_SARHA</name>
<dbReference type="GO" id="GO:0008270">
    <property type="term" value="F:zinc ion binding"/>
    <property type="evidence" value="ECO:0007669"/>
    <property type="project" value="InterPro"/>
</dbReference>
<feature type="compositionally biased region" description="Low complexity" evidence="1">
    <location>
        <begin position="514"/>
        <end position="530"/>
    </location>
</feature>
<dbReference type="InParanoid" id="A0A7N4UYP5"/>
<reference evidence="3" key="3">
    <citation type="submission" date="2025-09" db="UniProtKB">
        <authorList>
            <consortium name="Ensembl"/>
        </authorList>
    </citation>
    <scope>IDENTIFICATION</scope>
</reference>
<feature type="region of interest" description="Disordered" evidence="1">
    <location>
        <begin position="508"/>
        <end position="637"/>
    </location>
</feature>
<dbReference type="SMART" id="SM00451">
    <property type="entry name" value="ZnF_U1"/>
    <property type="match status" value="4"/>
</dbReference>
<dbReference type="GO" id="GO:0003676">
    <property type="term" value="F:nucleic acid binding"/>
    <property type="evidence" value="ECO:0007669"/>
    <property type="project" value="InterPro"/>
</dbReference>
<dbReference type="Gene3D" id="3.30.160.60">
    <property type="entry name" value="Classic Zinc Finger"/>
    <property type="match status" value="4"/>
</dbReference>
<feature type="compositionally biased region" description="Basic and acidic residues" evidence="1">
    <location>
        <begin position="547"/>
        <end position="574"/>
    </location>
</feature>
<feature type="region of interest" description="Disordered" evidence="1">
    <location>
        <begin position="80"/>
        <end position="119"/>
    </location>
</feature>
<dbReference type="InterPro" id="IPR036236">
    <property type="entry name" value="Znf_C2H2_sf"/>
</dbReference>
<feature type="region of interest" description="Disordered" evidence="1">
    <location>
        <begin position="31"/>
        <end position="65"/>
    </location>
</feature>
<feature type="region of interest" description="Disordered" evidence="1">
    <location>
        <begin position="237"/>
        <end position="291"/>
    </location>
</feature>
<evidence type="ECO:0000256" key="1">
    <source>
        <dbReference type="SAM" id="MobiDB-lite"/>
    </source>
</evidence>
<feature type="compositionally biased region" description="Polar residues" evidence="1">
    <location>
        <begin position="241"/>
        <end position="250"/>
    </location>
</feature>
<feature type="region of interest" description="Disordered" evidence="1">
    <location>
        <begin position="1"/>
        <end position="20"/>
    </location>
</feature>
<dbReference type="SMART" id="SM00355">
    <property type="entry name" value="ZnF_C2H2"/>
    <property type="match status" value="4"/>
</dbReference>
<dbReference type="Proteomes" id="UP000007648">
    <property type="component" value="Unassembled WGS sequence"/>
</dbReference>
<dbReference type="InterPro" id="IPR003604">
    <property type="entry name" value="Matrin/U1-like-C_Znf_C2H2"/>
</dbReference>
<proteinExistence type="predicted"/>
<feature type="compositionally biased region" description="Low complexity" evidence="1">
    <location>
        <begin position="275"/>
        <end position="289"/>
    </location>
</feature>
<reference evidence="3" key="2">
    <citation type="submission" date="2025-08" db="UniProtKB">
        <authorList>
            <consortium name="Ensembl"/>
        </authorList>
    </citation>
    <scope>IDENTIFICATION</scope>
</reference>
<dbReference type="Pfam" id="PF12874">
    <property type="entry name" value="zf-met"/>
    <property type="match status" value="4"/>
</dbReference>
<dbReference type="PANTHER" id="PTHR46742:SF2">
    <property type="entry name" value="ZINC FINGER MATRIN-TYPE PROTEIN 1"/>
    <property type="match status" value="1"/>
</dbReference>
<sequence length="637" mass="69412">MVGGAGAGWAGPATRGEGAFCAGVLGRPADMASAPSAVTSSPPLPPPPSPPPPPPGEALPPGSSSSCAAAAAAAAAAPGAGVGPRAAPSCRAPAGGGSTTAAAAAGGGDSSCNVDPRPGLREDTILDEHKRNELFTDNFCKVCGAMLQFESQRISHYEGKKHAQKVRLYFQIHGEQSEAQGTDKRGKLDFLTLQTDGSGVVDKNKFCDLCNMIFSSPVVAQSHYLGKVHAKKLKQLMGEHAQTSPPSSQPDKAGLPVASCAGPEPQQPTSDRAAPEAAMEETPPAGAGPTLDLNNPDRYCELCCAFFNSPFMAQQHYVGKKHKRSETRKKILEEIGQKTLPAESTSSALGVGNYICPICSITLTSIEMYQSHMQGNKHQIKESLVVNLMKNSKRTFHSFQDELADYIQVQKARGLEPKTYFRKMAEDHFEMDKYKEDQDARPQGTLVAFEQRLPPETFQACPGTYALTRTVENTLSHWSPVHDSRLRLESFGQGQPSKEEFSEKFTALGPTQQDDNSGPSSISSDNSINSYQAGHKPKGTHRRKRHLREDGEDRPNEEEKRKKNVEDKDSGKDHKAVRRRKAEADGTSVGKPKHRKEKRNREIATDKEDRRHRKEKKEPLPRRTEEEMLWDESILGF</sequence>
<feature type="compositionally biased region" description="Low complexity" evidence="1">
    <location>
        <begin position="80"/>
        <end position="89"/>
    </location>
</feature>
<dbReference type="Ensembl" id="ENSSHAT00000043847.1">
    <property type="protein sequence ID" value="ENSSHAP00000026334.1"/>
    <property type="gene ID" value="ENSSHAG00000011087.2"/>
</dbReference>